<dbReference type="PATRIC" id="fig|1333857.3.peg.2518"/>
<dbReference type="Proteomes" id="UP000016033">
    <property type="component" value="Unassembled WGS sequence"/>
</dbReference>
<comment type="caution">
    <text evidence="1">The sequence shown here is derived from an EMBL/GenBank/DDBJ whole genome shotgun (WGS) entry which is preliminary data.</text>
</comment>
<sequence length="170" mass="18303">MAFDFKDLDATTRDYMVTELDRDESAGVIYESPRLSAHGRSVYARLLRDALVSGTPESFADALSSAGVFNAMEQTVKGPKKMASNAPSLLAGGEFNRYYARGVAARAVDSGQEHVSVYRARTSGYSRPESEAQIGAAVSASDLLEHLRANTLTPENVELPDVNSGLSVRL</sequence>
<protein>
    <submittedName>
        <fullName evidence="1">Uncharacterized protein</fullName>
    </submittedName>
</protein>
<dbReference type="EMBL" id="ATAO01000206">
    <property type="protein sequence ID" value="EQM74373.1"/>
    <property type="molecule type" value="Genomic_DNA"/>
</dbReference>
<name>T5KI13_MICMQ</name>
<gene>
    <name evidence="1" type="ORF">L687_02655</name>
</gene>
<reference evidence="1 2" key="1">
    <citation type="journal article" date="2013" name="Genome Announc.">
        <title>Whole-genome sequences of five oyster-associated bacteria show potential for crude oil hydrocarbon degradation.</title>
        <authorList>
            <person name="Chauhan A."/>
            <person name="Green S."/>
            <person name="Pathak A."/>
            <person name="Thomas J."/>
            <person name="Venkatramanan R."/>
        </authorList>
    </citation>
    <scope>NUCLEOTIDE SEQUENCE [LARGE SCALE GENOMIC DNA]</scope>
    <source>
        <strain evidence="1 2">MF109</strain>
    </source>
</reference>
<evidence type="ECO:0000313" key="2">
    <source>
        <dbReference type="Proteomes" id="UP000016033"/>
    </source>
</evidence>
<dbReference type="AlphaFoldDB" id="T5KI13"/>
<accession>T5KI13</accession>
<organism evidence="1 2">
    <name type="scientific">Microbacterium maritypicum MF109</name>
    <dbReference type="NCBI Taxonomy" id="1333857"/>
    <lineage>
        <taxon>Bacteria</taxon>
        <taxon>Bacillati</taxon>
        <taxon>Actinomycetota</taxon>
        <taxon>Actinomycetes</taxon>
        <taxon>Micrococcales</taxon>
        <taxon>Microbacteriaceae</taxon>
        <taxon>Microbacterium</taxon>
    </lineage>
</organism>
<proteinExistence type="predicted"/>
<dbReference type="RefSeq" id="WP_021200470.1">
    <property type="nucleotide sequence ID" value="NZ_ATAO01000206.1"/>
</dbReference>
<evidence type="ECO:0000313" key="1">
    <source>
        <dbReference type="EMBL" id="EQM74373.1"/>
    </source>
</evidence>